<comment type="function">
    <text evidence="1">Catalyzes the final step in the metabolic pathway of hydroxyproline.</text>
</comment>
<evidence type="ECO:0000256" key="11">
    <source>
        <dbReference type="ARBA" id="ARBA00033613"/>
    </source>
</evidence>
<feature type="active site" description="Schiff-base intermediate with substrate" evidence="13">
    <location>
        <position position="207"/>
    </location>
</feature>
<reference evidence="15" key="1">
    <citation type="submission" date="2022-02" db="EMBL/GenBank/DDBJ databases">
        <title>Atlantic sturgeon de novo genome assembly.</title>
        <authorList>
            <person name="Stock M."/>
            <person name="Klopp C."/>
            <person name="Guiguen Y."/>
            <person name="Cabau C."/>
            <person name="Parinello H."/>
            <person name="Santidrian Yebra-Pimentel E."/>
            <person name="Kuhl H."/>
            <person name="Dirks R.P."/>
            <person name="Guessner J."/>
            <person name="Wuertz S."/>
            <person name="Du K."/>
            <person name="Schartl M."/>
        </authorList>
    </citation>
    <scope>NUCLEOTIDE SEQUENCE</scope>
    <source>
        <strain evidence="15">STURGEONOMICS-FGT-2020</strain>
        <tissue evidence="15">Whole blood</tissue>
    </source>
</reference>
<dbReference type="GO" id="GO:0009436">
    <property type="term" value="P:glyoxylate catabolic process"/>
    <property type="evidence" value="ECO:0007669"/>
    <property type="project" value="TreeGrafter"/>
</dbReference>
<dbReference type="Proteomes" id="UP001230051">
    <property type="component" value="Unassembled WGS sequence"/>
</dbReference>
<dbReference type="GO" id="GO:0005739">
    <property type="term" value="C:mitochondrion"/>
    <property type="evidence" value="ECO:0007669"/>
    <property type="project" value="TreeGrafter"/>
</dbReference>
<keyword evidence="7" id="KW-0704">Schiff base</keyword>
<evidence type="ECO:0000313" key="15">
    <source>
        <dbReference type="EMBL" id="KAK1166550.1"/>
    </source>
</evidence>
<dbReference type="SMART" id="SM01130">
    <property type="entry name" value="DHDPS"/>
    <property type="match status" value="1"/>
</dbReference>
<evidence type="ECO:0000256" key="3">
    <source>
        <dbReference type="ARBA" id="ARBA00011881"/>
    </source>
</evidence>
<evidence type="ECO:0000256" key="10">
    <source>
        <dbReference type="ARBA" id="ARBA00033610"/>
    </source>
</evidence>
<dbReference type="Gene3D" id="3.20.20.70">
    <property type="entry name" value="Aldolase class I"/>
    <property type="match status" value="1"/>
</dbReference>
<evidence type="ECO:0000256" key="2">
    <source>
        <dbReference type="ARBA" id="ARBA00007592"/>
    </source>
</evidence>
<organism evidence="15 16">
    <name type="scientific">Acipenser oxyrinchus oxyrinchus</name>
    <dbReference type="NCBI Taxonomy" id="40147"/>
    <lineage>
        <taxon>Eukaryota</taxon>
        <taxon>Metazoa</taxon>
        <taxon>Chordata</taxon>
        <taxon>Craniata</taxon>
        <taxon>Vertebrata</taxon>
        <taxon>Euteleostomi</taxon>
        <taxon>Actinopterygii</taxon>
        <taxon>Chondrostei</taxon>
        <taxon>Acipenseriformes</taxon>
        <taxon>Acipenseridae</taxon>
        <taxon>Acipenser</taxon>
    </lineage>
</organism>
<accession>A0AAD8DC00</accession>
<dbReference type="PANTHER" id="PTHR12128">
    <property type="entry name" value="DIHYDRODIPICOLINATE SYNTHASE"/>
    <property type="match status" value="1"/>
</dbReference>
<proteinExistence type="inferred from homology"/>
<dbReference type="InterPro" id="IPR002220">
    <property type="entry name" value="DapA-like"/>
</dbReference>
<dbReference type="CDD" id="cd00408">
    <property type="entry name" value="DHDPS-like"/>
    <property type="match status" value="1"/>
</dbReference>
<name>A0AAD8DC00_ACIOX</name>
<dbReference type="PIRSF" id="PIRSF001365">
    <property type="entry name" value="DHDPS"/>
    <property type="match status" value="1"/>
</dbReference>
<evidence type="ECO:0000256" key="1">
    <source>
        <dbReference type="ARBA" id="ARBA00002577"/>
    </source>
</evidence>
<comment type="catalytic activity">
    <reaction evidence="10">
        <text>(4R)-4-hydroxy-2-oxoglutarate = glyoxylate + pyruvate</text>
        <dbReference type="Rhea" id="RHEA:30687"/>
        <dbReference type="ChEBI" id="CHEBI:15361"/>
        <dbReference type="ChEBI" id="CHEBI:36655"/>
        <dbReference type="ChEBI" id="CHEBI:62213"/>
        <dbReference type="EC" id="4.1.3.16"/>
    </reaction>
</comment>
<dbReference type="PANTHER" id="PTHR12128:SF66">
    <property type="entry name" value="4-HYDROXY-2-OXOGLUTARATE ALDOLASE, MITOCHONDRIAL"/>
    <property type="match status" value="1"/>
</dbReference>
<evidence type="ECO:0000256" key="12">
    <source>
        <dbReference type="PIRNR" id="PIRNR001365"/>
    </source>
</evidence>
<keyword evidence="6 12" id="KW-0456">Lyase</keyword>
<dbReference type="SUPFAM" id="SSF51569">
    <property type="entry name" value="Aldolase"/>
    <property type="match status" value="1"/>
</dbReference>
<sequence>MFVLGRLLSGGACKRGVSLLRTRVAAPEVKTSVKRHSSGPGQRMDIRGIYPPIATPFTQKELVDYHKLEENLNKYSKIPFRGFVVQGSNGEYAYLTSEERVEVVRRVRQAVPKDKLVIAGSGCESSMATMQMSDQMAQAGVDAVLVVTPCFYRGRMDSRALIHHYTQVADACPVPVILYNVPGNTSLDLPVEAVVTLSQHPNIVGLKDSGGDITRIALIIHKTQNQDFQVLAGSAGFLLAAYSVGAVGGICALANILGQQVCQLEQLCVSGQWEKAKALQCRLIEPNAAVTRKFGIAALKQAMDWFGYHGGNCRSPLCPLTESETKQLQSDFTSNGWL</sequence>
<dbReference type="InterPro" id="IPR013785">
    <property type="entry name" value="Aldolase_TIM"/>
</dbReference>
<dbReference type="InterPro" id="IPR020625">
    <property type="entry name" value="Schiff_base-form_aldolases_AS"/>
</dbReference>
<dbReference type="PRINTS" id="PR00146">
    <property type="entry name" value="DHPICSNTHASE"/>
</dbReference>
<evidence type="ECO:0000256" key="4">
    <source>
        <dbReference type="ARBA" id="ARBA00012215"/>
    </source>
</evidence>
<dbReference type="EC" id="4.1.3.16" evidence="4"/>
<evidence type="ECO:0000313" key="16">
    <source>
        <dbReference type="Proteomes" id="UP001230051"/>
    </source>
</evidence>
<evidence type="ECO:0000256" key="5">
    <source>
        <dbReference type="ARBA" id="ARBA00018425"/>
    </source>
</evidence>
<dbReference type="AlphaFoldDB" id="A0AAD8DC00"/>
<evidence type="ECO:0000256" key="7">
    <source>
        <dbReference type="ARBA" id="ARBA00023270"/>
    </source>
</evidence>
<comment type="subunit">
    <text evidence="3">Homotetramer.</text>
</comment>
<dbReference type="GO" id="GO:0008840">
    <property type="term" value="F:4-hydroxy-tetrahydrodipicolinate synthase activity"/>
    <property type="evidence" value="ECO:0007669"/>
    <property type="project" value="TreeGrafter"/>
</dbReference>
<evidence type="ECO:0000256" key="6">
    <source>
        <dbReference type="ARBA" id="ARBA00023239"/>
    </source>
</evidence>
<dbReference type="Pfam" id="PF00701">
    <property type="entry name" value="DHDPS"/>
    <property type="match status" value="1"/>
</dbReference>
<protein>
    <recommendedName>
        <fullName evidence="5">4-hydroxy-2-oxoglutarate aldolase, mitochondrial</fullName>
        <ecNumber evidence="4">4.1.3.16</ecNumber>
    </recommendedName>
    <alternativeName>
        <fullName evidence="9">Dihydrodipicolinate synthase-like</fullName>
    </alternativeName>
    <alternativeName>
        <fullName evidence="8">Probable 2-keto-4-hydroxyglutarate aldolase</fullName>
    </alternativeName>
</protein>
<feature type="binding site" evidence="14">
    <location>
        <position position="250"/>
    </location>
    <ligand>
        <name>pyruvate</name>
        <dbReference type="ChEBI" id="CHEBI:15361"/>
    </ligand>
</feature>
<comment type="caution">
    <text evidence="15">The sequence shown here is derived from an EMBL/GenBank/DDBJ whole genome shotgun (WGS) entry which is preliminary data.</text>
</comment>
<dbReference type="PROSITE" id="PS00666">
    <property type="entry name" value="DHDPS_2"/>
    <property type="match status" value="1"/>
</dbReference>
<feature type="active site" description="Proton donor/acceptor" evidence="13">
    <location>
        <position position="179"/>
    </location>
</feature>
<keyword evidence="16" id="KW-1185">Reference proteome</keyword>
<evidence type="ECO:0000256" key="9">
    <source>
        <dbReference type="ARBA" id="ARBA00032879"/>
    </source>
</evidence>
<dbReference type="EMBL" id="JAGXEW010000011">
    <property type="protein sequence ID" value="KAK1166550.1"/>
    <property type="molecule type" value="Genomic_DNA"/>
</dbReference>
<evidence type="ECO:0000256" key="14">
    <source>
        <dbReference type="PIRSR" id="PIRSR001365-2"/>
    </source>
</evidence>
<dbReference type="GO" id="GO:0008700">
    <property type="term" value="F:(R,S)-4-hydroxy-2-oxoglutarate aldolase activity"/>
    <property type="evidence" value="ECO:0007669"/>
    <property type="project" value="UniProtKB-EC"/>
</dbReference>
<evidence type="ECO:0000256" key="13">
    <source>
        <dbReference type="PIRSR" id="PIRSR001365-1"/>
    </source>
</evidence>
<gene>
    <name evidence="15" type="primary">hoga1</name>
    <name evidence="15" type="ORF">AOXY_G13212</name>
</gene>
<comment type="catalytic activity">
    <reaction evidence="11">
        <text>(4S)-4-hydroxy-2-oxoglutarate = glyoxylate + pyruvate</text>
        <dbReference type="Rhea" id="RHEA:35639"/>
        <dbReference type="ChEBI" id="CHEBI:15361"/>
        <dbReference type="ChEBI" id="CHEBI:36655"/>
        <dbReference type="ChEBI" id="CHEBI:71685"/>
        <dbReference type="EC" id="4.1.3.16"/>
    </reaction>
</comment>
<evidence type="ECO:0000256" key="8">
    <source>
        <dbReference type="ARBA" id="ARBA00030874"/>
    </source>
</evidence>
<comment type="similarity">
    <text evidence="2 12">Belongs to the DapA family.</text>
</comment>